<reference evidence="12" key="1">
    <citation type="journal article" date="2019" name="Int. J. Syst. Evol. Microbiol.">
        <title>The Global Catalogue of Microorganisms (GCM) 10K type strain sequencing project: providing services to taxonomists for standard genome sequencing and annotation.</title>
        <authorList>
            <consortium name="The Broad Institute Genomics Platform"/>
            <consortium name="The Broad Institute Genome Sequencing Center for Infectious Disease"/>
            <person name="Wu L."/>
            <person name="Ma J."/>
        </authorList>
    </citation>
    <scope>NUCLEOTIDE SEQUENCE [LARGE SCALE GENOMIC DNA]</scope>
    <source>
        <strain evidence="12">CCTCC AB 2013263</strain>
    </source>
</reference>
<dbReference type="PROSITE" id="PS50818">
    <property type="entry name" value="INTEIN_C_TER"/>
    <property type="match status" value="1"/>
</dbReference>
<organism evidence="11 12">
    <name type="scientific">Deinococcus antarcticus</name>
    <dbReference type="NCBI Taxonomy" id="1298767"/>
    <lineage>
        <taxon>Bacteria</taxon>
        <taxon>Thermotogati</taxon>
        <taxon>Deinococcota</taxon>
        <taxon>Deinococci</taxon>
        <taxon>Deinococcales</taxon>
        <taxon>Deinococcaceae</taxon>
        <taxon>Deinococcus</taxon>
    </lineage>
</organism>
<dbReference type="InterPro" id="IPR003587">
    <property type="entry name" value="Hint_dom_N"/>
</dbReference>
<dbReference type="Gene3D" id="2.170.16.10">
    <property type="entry name" value="Hedgehog/Intein (Hint) domain"/>
    <property type="match status" value="2"/>
</dbReference>
<sequence length="1794" mass="198896">MTPPDDVSPIPPTAPAGTAPDRHIHLPDGSCCKPLAAPGGSVPRRFAHLHQHTQYSLLDGAAKLKDLLKWAKEVTPEGQTPALAMTDHGNMHGAVHFYNYATGMGVKPIIGYEAYVVPGMGTRRDRSRAQDGEKGIFHLTLLARDFEGYQNLCRLSSRGYTEGYYYKPRIDHELLQEHHRGVIAFSGCLGSEVQQLLMQGREDDAKQRLLWYRELFGENYFIEIQDHGLPEQKKNNPILKAWAQELGIGMVATNDGHYVKKTDATAHETLLAIQTKATLADENRFKFPCDEFYVKDLDEMQRALPVAEWGEEVFDNTAHIADLCDVHLPVGKKRQYQMPALPIPKGRTMAEELRVQTYAGAVKRYPAHLTENLLRDYAAQSLAELGAEDAARVLARVDGCDAATCDLDTLYTLLAFLGSEWEARGKEAGEKYTPYPALVKMEKRGEDGDLPAYAEGDCRKTRERTGDTTIDLDGETEKETTRSHHRHALVLLRRAEYELSVINNMGFPDYFLIVADYIGWAKDHDISVGPGRGSGAGSLVAYAIRITNLDPLEFELLFERFLNPDRISMPDFDIDFNDARRVEVIDYVRQKYGDDKVAMIATFGTMASKACLKDVARVMGLEYAKVDKVSKLIPIKFGKSYSLEQARDSVPDIQQYLAEDAELLKAYEFAQQLEGLTRHASVHAAGVVIGKNQLTDLVPVMRDTSGEGIVCQYDMKAVEDIGLIKMDFLGLRTLSFLDEAKRILRESGTDFDEKYGNFDNIPFDDAKTYELMSRGDTKGVFQLEGAGIADASRRLKPRRLADIIALSALYRPGPMENIPTYVRRHHGLEEVDYVRDGFPNSAQWLEKILKETYGIPVYQEQIMQIASEVAGYSLGGADLLRRAMGKKDAEEMKRQRQLFVKGAKEKGVPEDEGNRLFDLLDAFANYGFNKCLTGDTLVPVAGGELRRIEDLYRDGVGVELPSVNGSYRLELRPTGQFFDNGVKPVFMVKTALGRELTATSNHPLLTLDGWRTVADLREGERIAAPARLPELGTENWPEHEAALLGWILAEGNTCHTHGAYLYSQSAEQVADMVALAEKFPNTRPTVKQRAERQNVHDVYLGSGIRGSAGGKSGVRLWLERLGLIDVKATAKTLPAAAFRLTNASLAVLVGRYWSGDGFLYGTGNTTPYAATSSRRLAHDLAHVLLRLGMVAKVTEKHFNYQRGDDTAGRSGYTVHLVGRRSIEAFLNVVAPHIVGRTEQLRELKAYYARTPQGRETVDTLPASIKTRVQHAKNASGLTWRDIEAQSGVSTKEFYGAAKAHKKGFRRGTIQALAGFFGSPELADACSDDLYWDTITSIELVGEAQTYDLEVPGTHNFVANDLIVHNSHSAAYGVITYQTAWLKANYPVQFMAALLTVERRDSDKVAEYVSDARKMDLHVLPPDINRSSSDFAVVGQDILFGLYAIKGLGENAVLKILEEREKAGAFKSLADFCSRLGNKVCNRKALESLIKSGAFDQFGERHQLIQSLDDALEDAAGAADINAKAQSGMSMMFGMDEVKKERPLRTGIPAFSDLERLKIEKDALGLYISGHPLEQHEGLREAASCRISDLDTWFTAQNAAPGKRLKAVLAGMIEGVVKKPTKSGGMMARFILADESGQTELVAFSRAYDRIQEKLINDTPALVIVELESEDGGLRAIAEEVVSIEQLGEVPKVMYVTIDLETASPDSIGEFQSVLDEHAGSMPTYLRLETPEQFVIYQLDHAMGSQQAIKVLNETFPWANAHLAYDQQTILGRFAPKPPAWMNRQNGNNGGGMRA</sequence>
<evidence type="ECO:0000256" key="5">
    <source>
        <dbReference type="ARBA" id="ARBA00022813"/>
    </source>
</evidence>
<dbReference type="PANTHER" id="PTHR32294:SF0">
    <property type="entry name" value="DNA POLYMERASE III SUBUNIT ALPHA"/>
    <property type="match status" value="1"/>
</dbReference>
<dbReference type="Gene3D" id="1.10.10.1600">
    <property type="entry name" value="Bacterial DNA polymerase III alpha subunit, thumb domain"/>
    <property type="match status" value="1"/>
</dbReference>
<dbReference type="CDD" id="cd00081">
    <property type="entry name" value="Hint"/>
    <property type="match status" value="2"/>
</dbReference>
<dbReference type="InterPro" id="IPR011708">
    <property type="entry name" value="DNA_pol3_alpha_NTPase_dom"/>
</dbReference>
<dbReference type="Pfam" id="PF02811">
    <property type="entry name" value="PHP"/>
    <property type="match status" value="1"/>
</dbReference>
<gene>
    <name evidence="11" type="primary">dnaE</name>
    <name evidence="11" type="ORF">ACFOPQ_05545</name>
</gene>
<dbReference type="CDD" id="cd12113">
    <property type="entry name" value="PHP_PolIIIA_DnaE3"/>
    <property type="match status" value="1"/>
</dbReference>
<dbReference type="Gene3D" id="3.20.20.140">
    <property type="entry name" value="Metal-dependent hydrolases"/>
    <property type="match status" value="1"/>
</dbReference>
<dbReference type="Gene3D" id="3.10.28.10">
    <property type="entry name" value="Homing endonucleases"/>
    <property type="match status" value="1"/>
</dbReference>
<evidence type="ECO:0000256" key="9">
    <source>
        <dbReference type="SAM" id="MobiDB-lite"/>
    </source>
</evidence>
<dbReference type="PROSITE" id="PS50817">
    <property type="entry name" value="INTEIN_N_TER"/>
    <property type="match status" value="1"/>
</dbReference>
<dbReference type="InterPro" id="IPR004860">
    <property type="entry name" value="LAGLIDADG_dom"/>
</dbReference>
<dbReference type="InterPro" id="IPR004013">
    <property type="entry name" value="PHP_dom"/>
</dbReference>
<dbReference type="InterPro" id="IPR029460">
    <property type="entry name" value="DNAPol_HHH"/>
</dbReference>
<evidence type="ECO:0000256" key="1">
    <source>
        <dbReference type="ARBA" id="ARBA00012417"/>
    </source>
</evidence>
<evidence type="ECO:0000256" key="6">
    <source>
        <dbReference type="ARBA" id="ARBA00022932"/>
    </source>
</evidence>
<dbReference type="InterPro" id="IPR036844">
    <property type="entry name" value="Hint_dom_sf"/>
</dbReference>
<dbReference type="InterPro" id="IPR004042">
    <property type="entry name" value="Intein_endonuc_central"/>
</dbReference>
<keyword evidence="2 11" id="KW-0808">Transferase</keyword>
<dbReference type="CDD" id="cd04485">
    <property type="entry name" value="DnaE_OBF"/>
    <property type="match status" value="1"/>
</dbReference>
<keyword evidence="12" id="KW-1185">Reference proteome</keyword>
<dbReference type="NCBIfam" id="TIGR01445">
    <property type="entry name" value="intein_Nterm"/>
    <property type="match status" value="1"/>
</dbReference>
<keyword evidence="4" id="KW-0235">DNA replication</keyword>
<evidence type="ECO:0000313" key="11">
    <source>
        <dbReference type="EMBL" id="MFC3860228.1"/>
    </source>
</evidence>
<dbReference type="SUPFAM" id="SSF51294">
    <property type="entry name" value="Hedgehog/intein (Hint) domain"/>
    <property type="match status" value="1"/>
</dbReference>
<keyword evidence="5" id="KW-0068">Autocatalytic cleavage</keyword>
<dbReference type="SMART" id="SM00481">
    <property type="entry name" value="POLIIIAc"/>
    <property type="match status" value="1"/>
</dbReference>
<dbReference type="PRINTS" id="PR00379">
    <property type="entry name" value="INTEIN"/>
</dbReference>
<dbReference type="Pfam" id="PF14890">
    <property type="entry name" value="Intein_splicing"/>
    <property type="match status" value="1"/>
</dbReference>
<dbReference type="InterPro" id="IPR006142">
    <property type="entry name" value="INTEIN"/>
</dbReference>
<dbReference type="EC" id="2.7.7.7" evidence="1"/>
<dbReference type="InterPro" id="IPR004805">
    <property type="entry name" value="DnaE2/DnaE/PolC"/>
</dbReference>
<dbReference type="EMBL" id="JBHRZF010000050">
    <property type="protein sequence ID" value="MFC3860228.1"/>
    <property type="molecule type" value="Genomic_DNA"/>
</dbReference>
<keyword evidence="7" id="KW-0651">Protein splicing</keyword>
<proteinExistence type="predicted"/>
<dbReference type="InterPro" id="IPR003586">
    <property type="entry name" value="Hint_dom_C"/>
</dbReference>
<dbReference type="PANTHER" id="PTHR32294">
    <property type="entry name" value="DNA POLYMERASE III SUBUNIT ALPHA"/>
    <property type="match status" value="1"/>
</dbReference>
<keyword evidence="3 11" id="KW-0548">Nucleotidyltransferase</keyword>
<dbReference type="Pfam" id="PF07733">
    <property type="entry name" value="DNA_pol3_alpha"/>
    <property type="match status" value="1"/>
</dbReference>
<evidence type="ECO:0000256" key="3">
    <source>
        <dbReference type="ARBA" id="ARBA00022695"/>
    </source>
</evidence>
<dbReference type="SUPFAM" id="SSF55608">
    <property type="entry name" value="Homing endonucleases"/>
    <property type="match status" value="1"/>
</dbReference>
<feature type="region of interest" description="Disordered" evidence="9">
    <location>
        <begin position="1775"/>
        <end position="1794"/>
    </location>
</feature>
<dbReference type="GO" id="GO:0003887">
    <property type="term" value="F:DNA-directed DNA polymerase activity"/>
    <property type="evidence" value="ECO:0007669"/>
    <property type="project" value="UniProtKB-EC"/>
</dbReference>
<feature type="domain" description="DOD-type homing endonuclease" evidence="10">
    <location>
        <begin position="1043"/>
        <end position="1189"/>
    </location>
</feature>
<dbReference type="Pfam" id="PF17657">
    <property type="entry name" value="DNA_pol3_finger"/>
    <property type="match status" value="1"/>
</dbReference>
<feature type="region of interest" description="Disordered" evidence="9">
    <location>
        <begin position="1"/>
        <end position="25"/>
    </location>
</feature>
<comment type="catalytic activity">
    <reaction evidence="8">
        <text>DNA(n) + a 2'-deoxyribonucleoside 5'-triphosphate = DNA(n+1) + diphosphate</text>
        <dbReference type="Rhea" id="RHEA:22508"/>
        <dbReference type="Rhea" id="RHEA-COMP:17339"/>
        <dbReference type="Rhea" id="RHEA-COMP:17340"/>
        <dbReference type="ChEBI" id="CHEBI:33019"/>
        <dbReference type="ChEBI" id="CHEBI:61560"/>
        <dbReference type="ChEBI" id="CHEBI:173112"/>
        <dbReference type="EC" id="2.7.7.7"/>
    </reaction>
</comment>
<dbReference type="Gene3D" id="1.10.150.870">
    <property type="match status" value="1"/>
</dbReference>
<dbReference type="InterPro" id="IPR003141">
    <property type="entry name" value="Pol/His_phosphatase_N"/>
</dbReference>
<keyword evidence="6" id="KW-0239">DNA-directed DNA polymerase</keyword>
<dbReference type="InterPro" id="IPR016195">
    <property type="entry name" value="Pol/histidinol_Pase-like"/>
</dbReference>
<dbReference type="Pfam" id="PF14528">
    <property type="entry name" value="LAGLIDADG_3"/>
    <property type="match status" value="1"/>
</dbReference>
<dbReference type="Proteomes" id="UP001595748">
    <property type="component" value="Unassembled WGS sequence"/>
</dbReference>
<protein>
    <recommendedName>
        <fullName evidence="1">DNA-directed DNA polymerase</fullName>
        <ecNumber evidence="1">2.7.7.7</ecNumber>
    </recommendedName>
</protein>
<dbReference type="Pfam" id="PF14579">
    <property type="entry name" value="HHH_6"/>
    <property type="match status" value="1"/>
</dbReference>
<evidence type="ECO:0000256" key="4">
    <source>
        <dbReference type="ARBA" id="ARBA00022705"/>
    </source>
</evidence>
<dbReference type="SMART" id="SM00306">
    <property type="entry name" value="HintN"/>
    <property type="match status" value="1"/>
</dbReference>
<evidence type="ECO:0000256" key="7">
    <source>
        <dbReference type="ARBA" id="ARBA00023000"/>
    </source>
</evidence>
<dbReference type="RefSeq" id="WP_380076377.1">
    <property type="nucleotide sequence ID" value="NZ_JBHRZF010000050.1"/>
</dbReference>
<dbReference type="InterPro" id="IPR006141">
    <property type="entry name" value="Intein_N"/>
</dbReference>
<dbReference type="PROSITE" id="PS50819">
    <property type="entry name" value="INTEIN_ENDONUCLEASE"/>
    <property type="match status" value="1"/>
</dbReference>
<name>A0ABV8A723_9DEIO</name>
<dbReference type="InterPro" id="IPR040982">
    <property type="entry name" value="DNA_pol3_finger"/>
</dbReference>
<dbReference type="SUPFAM" id="SSF89550">
    <property type="entry name" value="PHP domain-like"/>
    <property type="match status" value="1"/>
</dbReference>
<evidence type="ECO:0000256" key="2">
    <source>
        <dbReference type="ARBA" id="ARBA00022679"/>
    </source>
</evidence>
<accession>A0ABV8A723</accession>
<evidence type="ECO:0000256" key="8">
    <source>
        <dbReference type="ARBA" id="ARBA00049244"/>
    </source>
</evidence>
<comment type="caution">
    <text evidence="11">The sequence shown here is derived from an EMBL/GenBank/DDBJ whole genome shotgun (WGS) entry which is preliminary data.</text>
</comment>
<dbReference type="InterPro" id="IPR041931">
    <property type="entry name" value="DNA_pol3_alpha_thumb_dom"/>
</dbReference>
<dbReference type="SMART" id="SM00305">
    <property type="entry name" value="HintC"/>
    <property type="match status" value="1"/>
</dbReference>
<dbReference type="InterPro" id="IPR030934">
    <property type="entry name" value="Intein_C"/>
</dbReference>
<dbReference type="InterPro" id="IPR027434">
    <property type="entry name" value="Homing_endonucl"/>
</dbReference>
<evidence type="ECO:0000259" key="10">
    <source>
        <dbReference type="PROSITE" id="PS50819"/>
    </source>
</evidence>
<evidence type="ECO:0000313" key="12">
    <source>
        <dbReference type="Proteomes" id="UP001595748"/>
    </source>
</evidence>
<dbReference type="NCBIfam" id="TIGR01443">
    <property type="entry name" value="intein_Cterm"/>
    <property type="match status" value="1"/>
</dbReference>
<dbReference type="NCBIfam" id="TIGR00594">
    <property type="entry name" value="polc"/>
    <property type="match status" value="1"/>
</dbReference>